<evidence type="ECO:0000313" key="7">
    <source>
        <dbReference type="Proteomes" id="UP001344447"/>
    </source>
</evidence>
<protein>
    <recommendedName>
        <fullName evidence="8">EKC/KEOPS complex subunit cgi121</fullName>
    </recommendedName>
</protein>
<keyword evidence="7" id="KW-1185">Reference proteome</keyword>
<keyword evidence="3" id="KW-0819">tRNA processing</keyword>
<evidence type="ECO:0000256" key="3">
    <source>
        <dbReference type="ARBA" id="ARBA00022694"/>
    </source>
</evidence>
<dbReference type="Proteomes" id="UP001344447">
    <property type="component" value="Unassembled WGS sequence"/>
</dbReference>
<dbReference type="Gene3D" id="3.30.2380.10">
    <property type="entry name" value="CGI121/TPRKB"/>
    <property type="match status" value="1"/>
</dbReference>
<evidence type="ECO:0000313" key="6">
    <source>
        <dbReference type="EMBL" id="KAK5578021.1"/>
    </source>
</evidence>
<evidence type="ECO:0000256" key="2">
    <source>
        <dbReference type="ARBA" id="ARBA00005546"/>
    </source>
</evidence>
<dbReference type="Pfam" id="PF08617">
    <property type="entry name" value="CGI-121"/>
    <property type="match status" value="1"/>
</dbReference>
<proteinExistence type="inferred from homology"/>
<organism evidence="6 7">
    <name type="scientific">Dictyostelium firmibasis</name>
    <dbReference type="NCBI Taxonomy" id="79012"/>
    <lineage>
        <taxon>Eukaryota</taxon>
        <taxon>Amoebozoa</taxon>
        <taxon>Evosea</taxon>
        <taxon>Eumycetozoa</taxon>
        <taxon>Dictyostelia</taxon>
        <taxon>Dictyosteliales</taxon>
        <taxon>Dictyosteliaceae</taxon>
        <taxon>Dictyostelium</taxon>
    </lineage>
</organism>
<accession>A0AAN7TYC8</accession>
<dbReference type="PANTHER" id="PTHR15840">
    <property type="entry name" value="CGI-121 FAMILY MEMBER"/>
    <property type="match status" value="1"/>
</dbReference>
<evidence type="ECO:0000256" key="1">
    <source>
        <dbReference type="ARBA" id="ARBA00004123"/>
    </source>
</evidence>
<gene>
    <name evidence="6" type="ORF">RB653_002971</name>
</gene>
<evidence type="ECO:0008006" key="8">
    <source>
        <dbReference type="Google" id="ProtNLM"/>
    </source>
</evidence>
<comment type="subcellular location">
    <subcellularLocation>
        <location evidence="1">Nucleus</location>
    </subcellularLocation>
</comment>
<evidence type="ECO:0000256" key="5">
    <source>
        <dbReference type="RuleBase" id="RU004398"/>
    </source>
</evidence>
<dbReference type="EMBL" id="JAVFKY010000004">
    <property type="protein sequence ID" value="KAK5578021.1"/>
    <property type="molecule type" value="Genomic_DNA"/>
</dbReference>
<comment type="caution">
    <text evidence="6">The sequence shown here is derived from an EMBL/GenBank/DDBJ whole genome shotgun (WGS) entry which is preliminary data.</text>
</comment>
<reference evidence="6 7" key="1">
    <citation type="submission" date="2023-11" db="EMBL/GenBank/DDBJ databases">
        <title>Dfirmibasis_genome.</title>
        <authorList>
            <person name="Edelbroek B."/>
            <person name="Kjellin J."/>
            <person name="Jerlstrom-Hultqvist J."/>
            <person name="Soderbom F."/>
        </authorList>
    </citation>
    <scope>NUCLEOTIDE SEQUENCE [LARGE SCALE GENOMIC DNA]</scope>
    <source>
        <strain evidence="6 7">TNS-C-14</strain>
    </source>
</reference>
<dbReference type="GO" id="GO:0002949">
    <property type="term" value="P:tRNA threonylcarbamoyladenosine modification"/>
    <property type="evidence" value="ECO:0007669"/>
    <property type="project" value="TreeGrafter"/>
</dbReference>
<dbReference type="GO" id="GO:0005829">
    <property type="term" value="C:cytosol"/>
    <property type="evidence" value="ECO:0007669"/>
    <property type="project" value="TreeGrafter"/>
</dbReference>
<keyword evidence="4 5" id="KW-0539">Nucleus</keyword>
<dbReference type="GO" id="GO:0005634">
    <property type="term" value="C:nucleus"/>
    <property type="evidence" value="ECO:0007669"/>
    <property type="project" value="UniProtKB-SubCell"/>
</dbReference>
<dbReference type="AlphaFoldDB" id="A0AAN7TYC8"/>
<name>A0AAN7TYC8_9MYCE</name>
<dbReference type="InterPro" id="IPR013926">
    <property type="entry name" value="CGI121/TPRKB"/>
</dbReference>
<dbReference type="InterPro" id="IPR036504">
    <property type="entry name" value="CGI121/TPRKB_sf"/>
</dbReference>
<dbReference type="SUPFAM" id="SSF143870">
    <property type="entry name" value="PF0523-like"/>
    <property type="match status" value="1"/>
</dbReference>
<dbReference type="GO" id="GO:0000408">
    <property type="term" value="C:EKC/KEOPS complex"/>
    <property type="evidence" value="ECO:0007669"/>
    <property type="project" value="TreeGrafter"/>
</dbReference>
<comment type="similarity">
    <text evidence="2 5">Belongs to the CGI121/TPRKB family.</text>
</comment>
<evidence type="ECO:0000256" key="4">
    <source>
        <dbReference type="ARBA" id="ARBA00023242"/>
    </source>
</evidence>
<sequence length="186" mass="21233">MRQYTIKIYPENRLTILLFKNVTNTNEIKDGLQNGLWDWAVANCKPIFDHQQILIAATKSISAFSESKKPESFNINKDMINRLSPSGNFADSLTNFGLNADDKEFFVFLMNATQEKIDQVKSNIKGEEIDISIETKNIYFNPDFAKKVYKISDIELPNELSTSNNELYLEKLKGLIINNMAVKGLL</sequence>
<dbReference type="PANTHER" id="PTHR15840:SF10">
    <property type="entry name" value="EKC_KEOPS COMPLEX SUBUNIT TPRKB"/>
    <property type="match status" value="1"/>
</dbReference>